<evidence type="ECO:0000256" key="5">
    <source>
        <dbReference type="ARBA" id="ARBA00012059"/>
    </source>
</evidence>
<dbReference type="MEROPS" id="C01.070"/>
<feature type="signal peptide" evidence="17">
    <location>
        <begin position="1"/>
        <end position="17"/>
    </location>
</feature>
<dbReference type="AlphaFoldDB" id="C3S7J7"/>
<name>C3S7J7_PENCE</name>
<dbReference type="InterPro" id="IPR025660">
    <property type="entry name" value="Pept_his_AS"/>
</dbReference>
<dbReference type="SMR" id="C3S7J7"/>
<evidence type="ECO:0000256" key="8">
    <source>
        <dbReference type="ARBA" id="ARBA00022801"/>
    </source>
</evidence>
<comment type="similarity">
    <text evidence="3">Belongs to the peptidase C1 family.</text>
</comment>
<organism evidence="19">
    <name type="scientific">Penaeus chinensis</name>
    <name type="common">Fleshy prawn</name>
    <name type="synonym">Fenneropenaeus chinensis</name>
    <dbReference type="NCBI Taxonomy" id="139456"/>
    <lineage>
        <taxon>Eukaryota</taxon>
        <taxon>Metazoa</taxon>
        <taxon>Ecdysozoa</taxon>
        <taxon>Arthropoda</taxon>
        <taxon>Crustacea</taxon>
        <taxon>Multicrustacea</taxon>
        <taxon>Malacostraca</taxon>
        <taxon>Eumalacostraca</taxon>
        <taxon>Eucarida</taxon>
        <taxon>Decapoda</taxon>
        <taxon>Dendrobranchiata</taxon>
        <taxon>Penaeoidea</taxon>
        <taxon>Penaeidae</taxon>
        <taxon>Penaeus</taxon>
    </lineage>
</organism>
<evidence type="ECO:0000256" key="4">
    <source>
        <dbReference type="ARBA" id="ARBA00011610"/>
    </source>
</evidence>
<dbReference type="InterPro" id="IPR036496">
    <property type="entry name" value="CathepsinC_exc_dom_sf"/>
</dbReference>
<dbReference type="InterPro" id="IPR014882">
    <property type="entry name" value="CathepsinC_exc"/>
</dbReference>
<evidence type="ECO:0000256" key="16">
    <source>
        <dbReference type="ARBA" id="ARBA00045556"/>
    </source>
</evidence>
<accession>C3S7J7</accession>
<dbReference type="PANTHER" id="PTHR12411">
    <property type="entry name" value="CYSTEINE PROTEASE FAMILY C1-RELATED"/>
    <property type="match status" value="1"/>
</dbReference>
<evidence type="ECO:0000256" key="6">
    <source>
        <dbReference type="ARBA" id="ARBA00014709"/>
    </source>
</evidence>
<keyword evidence="9" id="KW-0788">Thiol protease</keyword>
<protein>
    <recommendedName>
        <fullName evidence="6">Dipeptidyl peptidase 1</fullName>
        <ecNumber evidence="5">3.4.14.1</ecNumber>
    </recommendedName>
    <alternativeName>
        <fullName evidence="13">Cathepsin C</fullName>
    </alternativeName>
    <alternativeName>
        <fullName evidence="12">Cathepsin J</fullName>
    </alternativeName>
    <alternativeName>
        <fullName evidence="15">Dipeptidyl peptidase I</fullName>
    </alternativeName>
    <alternativeName>
        <fullName evidence="14">Dipeptidyl transferase</fullName>
    </alternativeName>
</protein>
<reference evidence="19" key="1">
    <citation type="journal article" date="2012" name="Fish Shellfish Immunol.">
        <title>Involvement of Fenneropenaeus chinensis Cathepsin C in antiviral immunity.</title>
        <authorList>
            <person name="Wang S."/>
            <person name="Shi L.J."/>
            <person name="Liu N."/>
            <person name="Chen A.J."/>
            <person name="Zhao X.F."/>
            <person name="Wang J.X."/>
        </authorList>
    </citation>
    <scope>NUCLEOTIDE SEQUENCE</scope>
</reference>
<comment type="catalytic activity">
    <reaction evidence="1">
        <text>Release of an N-terminal dipeptide, Xaa-Yaa-|-Zaa-, except when Xaa is Arg or Lys, or Yaa or Zaa is Pro.</text>
        <dbReference type="EC" id="3.4.14.1"/>
    </reaction>
</comment>
<dbReference type="EC" id="3.4.14.1" evidence="5"/>
<dbReference type="Pfam" id="PF00112">
    <property type="entry name" value="Peptidase_C1"/>
    <property type="match status" value="1"/>
</dbReference>
<dbReference type="InterPro" id="IPR000668">
    <property type="entry name" value="Peptidase_C1A_C"/>
</dbReference>
<dbReference type="InterPro" id="IPR013128">
    <property type="entry name" value="Peptidase_C1A"/>
</dbReference>
<dbReference type="EMBL" id="EU679003">
    <property type="protein sequence ID" value="ACG60902.1"/>
    <property type="molecule type" value="mRNA"/>
</dbReference>
<keyword evidence="11" id="KW-0868">Chloride</keyword>
<evidence type="ECO:0000256" key="1">
    <source>
        <dbReference type="ARBA" id="ARBA00000738"/>
    </source>
</evidence>
<dbReference type="InterPro" id="IPR038765">
    <property type="entry name" value="Papain-like_cys_pep_sf"/>
</dbReference>
<evidence type="ECO:0000313" key="19">
    <source>
        <dbReference type="EMBL" id="ACG60902.1"/>
    </source>
</evidence>
<dbReference type="PROSITE" id="PS00640">
    <property type="entry name" value="THIOL_PROTEASE_ASN"/>
    <property type="match status" value="1"/>
</dbReference>
<feature type="domain" description="Peptidase C1A papain C-terminal" evidence="18">
    <location>
        <begin position="221"/>
        <end position="448"/>
    </location>
</feature>
<evidence type="ECO:0000256" key="12">
    <source>
        <dbReference type="ARBA" id="ARBA00029762"/>
    </source>
</evidence>
<keyword evidence="8" id="KW-0378">Hydrolase</keyword>
<feature type="chain" id="PRO_5018759772" description="Dipeptidyl peptidase 1" evidence="17">
    <location>
        <begin position="18"/>
        <end position="451"/>
    </location>
</feature>
<evidence type="ECO:0000256" key="7">
    <source>
        <dbReference type="ARBA" id="ARBA00022670"/>
    </source>
</evidence>
<dbReference type="Gene3D" id="3.90.70.10">
    <property type="entry name" value="Cysteine proteinases"/>
    <property type="match status" value="1"/>
</dbReference>
<keyword evidence="10" id="KW-1015">Disulfide bond</keyword>
<dbReference type="PROSITE" id="PS00639">
    <property type="entry name" value="THIOL_PROTEASE_HIS"/>
    <property type="match status" value="1"/>
</dbReference>
<dbReference type="Pfam" id="PF08773">
    <property type="entry name" value="CathepsinC_exc"/>
    <property type="match status" value="1"/>
</dbReference>
<evidence type="ECO:0000256" key="15">
    <source>
        <dbReference type="ARBA" id="ARBA00032961"/>
    </source>
</evidence>
<comment type="function">
    <text evidence="16">Thiol protease. Has dipeptidylpeptidase activity. Active against a broad range of dipeptide substrates composed of both polar and hydrophobic amino acids. Proline cannot occupy the P1 position and arginine cannot occupy the P2 position of the substrate. Can act as both an exopeptidase and endopeptidase. Activates serine proteases such as elastase, cathepsin G and granzymes A and B.</text>
</comment>
<dbReference type="GO" id="GO:0008239">
    <property type="term" value="F:dipeptidyl-peptidase activity"/>
    <property type="evidence" value="ECO:0007669"/>
    <property type="project" value="UniProtKB-EC"/>
</dbReference>
<dbReference type="InterPro" id="IPR025661">
    <property type="entry name" value="Pept_asp_AS"/>
</dbReference>
<evidence type="ECO:0000256" key="14">
    <source>
        <dbReference type="ARBA" id="ARBA00030778"/>
    </source>
</evidence>
<evidence type="ECO:0000256" key="13">
    <source>
        <dbReference type="ARBA" id="ARBA00029779"/>
    </source>
</evidence>
<dbReference type="SUPFAM" id="SSF54001">
    <property type="entry name" value="Cysteine proteinases"/>
    <property type="match status" value="1"/>
</dbReference>
<dbReference type="PRINTS" id="PR00705">
    <property type="entry name" value="PAPAIN"/>
</dbReference>
<sequence>MLFRGAVLAVCLALAWSDTPANCLYEDIRGTWTFQETERSGDSSLSCDELGPVVHTKTFTLSFPDTATDELGNEGTWTMIWNQGFEVNINERSYFAFSYYEGDFTSATSYCDRTFSGWSRDKTIRNWSCFSAQKNTRVAPRTSSKVTQPLSKLHKAYRNDEKLVSDINAAQTSWRAKAYPEHEKFGRYQMFLRAGGPGAVLSSPPSPAPATPEQKARVAFLPENFDWRNVEGVNYVSAVRDQASCGSCYTFASMAQLEARLRMVTRNQRQDVFSTQDAVSCSVLSQGCMGGFAYLIAGRYAVDQGVVAEECNPYTALDDPCDTDTSCARTYVSEYEYVGGYYGACNEELMLQALVEKGPLPVGYMVYDDFYNYGGGIYHHTGFKNDFNPLEVTSHAVLLVGYGVDNATGEKYWTCKNSWGADWGEDGFFRIRRGSNECSIESMAFDATVIP</sequence>
<evidence type="ECO:0000256" key="2">
    <source>
        <dbReference type="ARBA" id="ARBA00001923"/>
    </source>
</evidence>
<dbReference type="OrthoDB" id="3789175at2759"/>
<evidence type="ECO:0000256" key="10">
    <source>
        <dbReference type="ARBA" id="ARBA00023157"/>
    </source>
</evidence>
<proteinExistence type="evidence at transcript level"/>
<evidence type="ECO:0000256" key="17">
    <source>
        <dbReference type="SAM" id="SignalP"/>
    </source>
</evidence>
<dbReference type="PROSITE" id="PS00139">
    <property type="entry name" value="THIOL_PROTEASE_CYS"/>
    <property type="match status" value="1"/>
</dbReference>
<dbReference type="InterPro" id="IPR000169">
    <property type="entry name" value="Pept_cys_AS"/>
</dbReference>
<evidence type="ECO:0000259" key="18">
    <source>
        <dbReference type="SMART" id="SM00645"/>
    </source>
</evidence>
<dbReference type="SMART" id="SM00645">
    <property type="entry name" value="Pept_C1"/>
    <property type="match status" value="1"/>
</dbReference>
<keyword evidence="17" id="KW-0732">Signal</keyword>
<evidence type="ECO:0000256" key="9">
    <source>
        <dbReference type="ARBA" id="ARBA00022807"/>
    </source>
</evidence>
<evidence type="ECO:0000256" key="11">
    <source>
        <dbReference type="ARBA" id="ARBA00023214"/>
    </source>
</evidence>
<comment type="cofactor">
    <cofactor evidence="2">
        <name>chloride</name>
        <dbReference type="ChEBI" id="CHEBI:17996"/>
    </cofactor>
</comment>
<dbReference type="Gene3D" id="2.40.128.80">
    <property type="entry name" value="Cathepsin C, exclusion domain"/>
    <property type="match status" value="1"/>
</dbReference>
<dbReference type="GO" id="GO:0008234">
    <property type="term" value="F:cysteine-type peptidase activity"/>
    <property type="evidence" value="ECO:0007669"/>
    <property type="project" value="UniProtKB-KW"/>
</dbReference>
<dbReference type="FunFam" id="2.40.128.80:FF:000003">
    <property type="entry name" value="Cathepsin C"/>
    <property type="match status" value="1"/>
</dbReference>
<dbReference type="GO" id="GO:0006508">
    <property type="term" value="P:proteolysis"/>
    <property type="evidence" value="ECO:0007669"/>
    <property type="project" value="UniProtKB-KW"/>
</dbReference>
<comment type="subunit">
    <text evidence="4">Tetramer of heterotrimers consisting of exclusion domain, heavy- and light chains.</text>
</comment>
<dbReference type="SUPFAM" id="SSF75001">
    <property type="entry name" value="Dipeptidyl peptidase I (cathepsin C), exclusion domain"/>
    <property type="match status" value="1"/>
</dbReference>
<keyword evidence="7" id="KW-0645">Protease</keyword>
<evidence type="ECO:0000256" key="3">
    <source>
        <dbReference type="ARBA" id="ARBA00008455"/>
    </source>
</evidence>